<dbReference type="AlphaFoldDB" id="A0A1M7ZZV9"/>
<organism evidence="1 2">
    <name type="scientific">Flavobacterium cucumis</name>
    <dbReference type="NCBI Taxonomy" id="416016"/>
    <lineage>
        <taxon>Bacteria</taxon>
        <taxon>Pseudomonadati</taxon>
        <taxon>Bacteroidota</taxon>
        <taxon>Flavobacteriia</taxon>
        <taxon>Flavobacteriales</taxon>
        <taxon>Flavobacteriaceae</taxon>
        <taxon>Flavobacterium</taxon>
    </lineage>
</organism>
<sequence length="170" mass="19639">MSLVLKKLLNTLKINNIKLEKSMAIRYNILICFLLASITSCESIDYQKIIINAKNKELHCTSNEYIIDSISLELNDNVVYSVSLLNKDTGESKVILDKLNSKYKSYLLSDFTSCDEFVGQVFIRKKGNLNPITKEVINQKTDYKEIQQFFISFNPCLDSLKEFEALRKFK</sequence>
<evidence type="ECO:0000313" key="2">
    <source>
        <dbReference type="Proteomes" id="UP000184611"/>
    </source>
</evidence>
<gene>
    <name evidence="1" type="ORF">SAMN05443547_0008</name>
</gene>
<keyword evidence="2" id="KW-1185">Reference proteome</keyword>
<accession>A0A1M7ZZV9</accession>
<proteinExistence type="predicted"/>
<dbReference type="Proteomes" id="UP000184611">
    <property type="component" value="Unassembled WGS sequence"/>
</dbReference>
<protein>
    <submittedName>
        <fullName evidence="1">Uncharacterized protein</fullName>
    </submittedName>
</protein>
<evidence type="ECO:0000313" key="1">
    <source>
        <dbReference type="EMBL" id="SHO74350.1"/>
    </source>
</evidence>
<dbReference type="EMBL" id="FRYK01000012">
    <property type="protein sequence ID" value="SHO74350.1"/>
    <property type="molecule type" value="Genomic_DNA"/>
</dbReference>
<name>A0A1M7ZZV9_9FLAO</name>
<reference evidence="2" key="1">
    <citation type="submission" date="2016-12" db="EMBL/GenBank/DDBJ databases">
        <authorList>
            <person name="Varghese N."/>
            <person name="Submissions S."/>
        </authorList>
    </citation>
    <scope>NUCLEOTIDE SEQUENCE [LARGE SCALE GENOMIC DNA]</scope>
    <source>
        <strain evidence="2">DSM 18830</strain>
    </source>
</reference>